<dbReference type="GO" id="GO:0004615">
    <property type="term" value="F:phosphomannomutase activity"/>
    <property type="evidence" value="ECO:0007669"/>
    <property type="project" value="TreeGrafter"/>
</dbReference>
<feature type="domain" description="Alpha-D-phosphohexomutase C-terminal" evidence="10">
    <location>
        <begin position="385"/>
        <end position="451"/>
    </location>
</feature>
<dbReference type="InterPro" id="IPR006352">
    <property type="entry name" value="GlmM_bact"/>
</dbReference>
<dbReference type="InterPro" id="IPR005844">
    <property type="entry name" value="A-D-PHexomutase_a/b/a-I"/>
</dbReference>
<gene>
    <name evidence="9" type="primary">glmM</name>
    <name evidence="14" type="ORF">BHF68_14290</name>
</gene>
<comment type="function">
    <text evidence="9">Catalyzes the conversion of glucosamine-6-phosphate to glucosamine-1-phosphate.</text>
</comment>
<feature type="domain" description="Alpha-D-phosphohexomutase alpha/beta/alpha" evidence="13">
    <location>
        <begin position="269"/>
        <end position="379"/>
    </location>
</feature>
<dbReference type="OrthoDB" id="9806956at2"/>
<comment type="catalytic activity">
    <reaction evidence="6 9">
        <text>alpha-D-glucosamine 1-phosphate = D-glucosamine 6-phosphate</text>
        <dbReference type="Rhea" id="RHEA:23424"/>
        <dbReference type="ChEBI" id="CHEBI:58516"/>
        <dbReference type="ChEBI" id="CHEBI:58725"/>
        <dbReference type="EC" id="5.4.2.10"/>
    </reaction>
</comment>
<dbReference type="GO" id="GO:0006048">
    <property type="term" value="P:UDP-N-acetylglucosamine biosynthetic process"/>
    <property type="evidence" value="ECO:0007669"/>
    <property type="project" value="TreeGrafter"/>
</dbReference>
<dbReference type="GO" id="GO:0005829">
    <property type="term" value="C:cytosol"/>
    <property type="evidence" value="ECO:0007669"/>
    <property type="project" value="TreeGrafter"/>
</dbReference>
<dbReference type="EMBL" id="MIJE01000006">
    <property type="protein sequence ID" value="OEF97668.1"/>
    <property type="molecule type" value="Genomic_DNA"/>
</dbReference>
<dbReference type="InterPro" id="IPR036900">
    <property type="entry name" value="A-D-PHexomutase_C_sf"/>
</dbReference>
<evidence type="ECO:0000259" key="12">
    <source>
        <dbReference type="Pfam" id="PF02879"/>
    </source>
</evidence>
<dbReference type="Pfam" id="PF02878">
    <property type="entry name" value="PGM_PMM_I"/>
    <property type="match status" value="1"/>
</dbReference>
<dbReference type="EC" id="5.4.2.10" evidence="7 9"/>
<dbReference type="Pfam" id="PF02879">
    <property type="entry name" value="PGM_PMM_II"/>
    <property type="match status" value="1"/>
</dbReference>
<dbReference type="RefSeq" id="WP_069642616.1">
    <property type="nucleotide sequence ID" value="NZ_MIJE01000006.1"/>
</dbReference>
<keyword evidence="15" id="KW-1185">Reference proteome</keyword>
<dbReference type="FunFam" id="3.40.120.10:FF:000002">
    <property type="entry name" value="Phosphoglucosamine mutase"/>
    <property type="match status" value="1"/>
</dbReference>
<keyword evidence="4 9" id="KW-0460">Magnesium</keyword>
<sequence length="458" mass="49980">MGEFFGTDGIRGVANKDLTPELAYRLGRAAGYVLTKQLELDQSQLDQSQDKLVLIGKDTRLSSDMLEGALAAGFMSVGVNVMRLGVIPTPGVAYLITHYNAMAGAMISASHNPYQDNGIKIFNNKGFKLSEAMEQEVESYLSNEQLFLEIPRSTHGDIGCFVDDFNGPDLYKEHLMSTISIPLIGMKIILDCANGAATEYAPGIFQELGAEVCCLSINPDGTNINNKCGSTHLDELRKQVVEQHADLGLAFDGDADRLIAVDHLGEVVDGDYILTICGIDLKEQGKLVDDTIVTTVMANMGFFVAMQDQDINTLQTKVGDKYVLEEMVKGGYTLGGEQSGHIIFLDYAKTGDGILTALHLTDLVARRKTSLHELCGQMVKYPQLLVNVRVVDKEGLHSNQKIADVIQQNEQKLGNQGRVLVRPSGTEALVRVMAEGPNEEVLEEVVNNIVEVVKEELT</sequence>
<evidence type="ECO:0000256" key="3">
    <source>
        <dbReference type="ARBA" id="ARBA00022723"/>
    </source>
</evidence>
<dbReference type="FunFam" id="3.30.310.50:FF:000001">
    <property type="entry name" value="Phosphoglucosamine mutase"/>
    <property type="match status" value="1"/>
</dbReference>
<dbReference type="FunFam" id="3.40.120.10:FF:000001">
    <property type="entry name" value="Phosphoglucosamine mutase"/>
    <property type="match status" value="1"/>
</dbReference>
<dbReference type="GO" id="GO:0008966">
    <property type="term" value="F:phosphoglucosamine mutase activity"/>
    <property type="evidence" value="ECO:0007669"/>
    <property type="project" value="UniProtKB-UniRule"/>
</dbReference>
<dbReference type="GO" id="GO:0005975">
    <property type="term" value="P:carbohydrate metabolic process"/>
    <property type="evidence" value="ECO:0007669"/>
    <property type="project" value="InterPro"/>
</dbReference>
<dbReference type="Pfam" id="PF00408">
    <property type="entry name" value="PGM_PMM_IV"/>
    <property type="match status" value="1"/>
</dbReference>
<keyword evidence="2 9" id="KW-0597">Phosphoprotein</keyword>
<dbReference type="Pfam" id="PF02880">
    <property type="entry name" value="PGM_PMM_III"/>
    <property type="match status" value="1"/>
</dbReference>
<name>A0A1E5G3K1_9FIRM</name>
<keyword evidence="3 9" id="KW-0479">Metal-binding</keyword>
<feature type="binding site" evidence="9">
    <location>
        <position position="254"/>
    </location>
    <ligand>
        <name>Mg(2+)</name>
        <dbReference type="ChEBI" id="CHEBI:18420"/>
    </ligand>
</feature>
<evidence type="ECO:0000256" key="4">
    <source>
        <dbReference type="ARBA" id="ARBA00022842"/>
    </source>
</evidence>
<dbReference type="AlphaFoldDB" id="A0A1E5G3K1"/>
<dbReference type="NCBIfam" id="NF008139">
    <property type="entry name" value="PRK10887.1"/>
    <property type="match status" value="1"/>
</dbReference>
<comment type="PTM">
    <text evidence="9">Activated by phosphorylation.</text>
</comment>
<organism evidence="14 15">
    <name type="scientific">Desulfuribacillus alkaliarsenatis</name>
    <dbReference type="NCBI Taxonomy" id="766136"/>
    <lineage>
        <taxon>Bacteria</taxon>
        <taxon>Bacillati</taxon>
        <taxon>Bacillota</taxon>
        <taxon>Desulfuribacillia</taxon>
        <taxon>Desulfuribacillales</taxon>
        <taxon>Desulfuribacillaceae</taxon>
        <taxon>Desulfuribacillus</taxon>
    </lineage>
</organism>
<feature type="active site" description="Phosphoserine intermediate" evidence="9">
    <location>
        <position position="110"/>
    </location>
</feature>
<dbReference type="InterPro" id="IPR005845">
    <property type="entry name" value="A-D-PHexomutase_a/b/a-II"/>
</dbReference>
<feature type="binding site" evidence="9">
    <location>
        <position position="252"/>
    </location>
    <ligand>
        <name>Mg(2+)</name>
        <dbReference type="ChEBI" id="CHEBI:18420"/>
    </ligand>
</feature>
<dbReference type="Gene3D" id="3.40.120.10">
    <property type="entry name" value="Alpha-D-Glucose-1,6-Bisphosphate, subunit A, domain 3"/>
    <property type="match status" value="3"/>
</dbReference>
<evidence type="ECO:0000256" key="5">
    <source>
        <dbReference type="ARBA" id="ARBA00023235"/>
    </source>
</evidence>
<dbReference type="HAMAP" id="MF_01554_B">
    <property type="entry name" value="GlmM_B"/>
    <property type="match status" value="1"/>
</dbReference>
<dbReference type="GO" id="GO:0009252">
    <property type="term" value="P:peptidoglycan biosynthetic process"/>
    <property type="evidence" value="ECO:0007669"/>
    <property type="project" value="TreeGrafter"/>
</dbReference>
<dbReference type="SUPFAM" id="SSF55957">
    <property type="entry name" value="Phosphoglucomutase, C-terminal domain"/>
    <property type="match status" value="1"/>
</dbReference>
<dbReference type="InterPro" id="IPR050060">
    <property type="entry name" value="Phosphoglucosamine_mutase"/>
</dbReference>
<dbReference type="InterPro" id="IPR016055">
    <property type="entry name" value="A-D-PHexomutase_a/b/a-I/II/III"/>
</dbReference>
<keyword evidence="5 9" id="KW-0413">Isomerase</keyword>
<dbReference type="NCBIfam" id="TIGR01455">
    <property type="entry name" value="glmM"/>
    <property type="match status" value="1"/>
</dbReference>
<evidence type="ECO:0000259" key="13">
    <source>
        <dbReference type="Pfam" id="PF02880"/>
    </source>
</evidence>
<evidence type="ECO:0000256" key="6">
    <source>
        <dbReference type="ARBA" id="ARBA00050364"/>
    </source>
</evidence>
<evidence type="ECO:0000259" key="11">
    <source>
        <dbReference type="Pfam" id="PF02878"/>
    </source>
</evidence>
<evidence type="ECO:0000313" key="15">
    <source>
        <dbReference type="Proteomes" id="UP000094296"/>
    </source>
</evidence>
<dbReference type="PRINTS" id="PR00509">
    <property type="entry name" value="PGMPMM"/>
</dbReference>
<comment type="similarity">
    <text evidence="1 9">Belongs to the phosphohexose mutase family.</text>
</comment>
<dbReference type="PANTHER" id="PTHR42946:SF1">
    <property type="entry name" value="PHOSPHOGLUCOMUTASE (ALPHA-D-GLUCOSE-1,6-BISPHOSPHATE-DEPENDENT)"/>
    <property type="match status" value="1"/>
</dbReference>
<proteinExistence type="inferred from homology"/>
<dbReference type="STRING" id="766136.BHF68_14290"/>
<reference evidence="14 15" key="1">
    <citation type="submission" date="2016-09" db="EMBL/GenBank/DDBJ databases">
        <title>Draft genome sequence for the type strain of Desulfuribacillus alkaliarsenatis AHT28, an obligately anaerobic, sulfidogenic bacterium isolated from Russian soda lake sediments.</title>
        <authorList>
            <person name="Abin C.A."/>
            <person name="Hollibaugh J.T."/>
        </authorList>
    </citation>
    <scope>NUCLEOTIDE SEQUENCE [LARGE SCALE GENOMIC DNA]</scope>
    <source>
        <strain evidence="14 15">AHT28</strain>
    </source>
</reference>
<evidence type="ECO:0000313" key="14">
    <source>
        <dbReference type="EMBL" id="OEF97668.1"/>
    </source>
</evidence>
<dbReference type="InterPro" id="IPR005846">
    <property type="entry name" value="A-D-PHexomutase_a/b/a-III"/>
</dbReference>
<evidence type="ECO:0000256" key="2">
    <source>
        <dbReference type="ARBA" id="ARBA00022553"/>
    </source>
</evidence>
<feature type="binding site" evidence="9">
    <location>
        <position position="256"/>
    </location>
    <ligand>
        <name>Mg(2+)</name>
        <dbReference type="ChEBI" id="CHEBI:18420"/>
    </ligand>
</feature>
<feature type="modified residue" description="Phosphoserine" evidence="9">
    <location>
        <position position="110"/>
    </location>
</feature>
<feature type="domain" description="Alpha-D-phosphohexomutase alpha/beta/alpha" evidence="12">
    <location>
        <begin position="171"/>
        <end position="265"/>
    </location>
</feature>
<feature type="domain" description="Alpha-D-phosphohexomutase alpha/beta/alpha" evidence="11">
    <location>
        <begin position="4"/>
        <end position="144"/>
    </location>
</feature>
<comment type="caution">
    <text evidence="14">The sequence shown here is derived from an EMBL/GenBank/DDBJ whole genome shotgun (WGS) entry which is preliminary data.</text>
</comment>
<evidence type="ECO:0000259" key="10">
    <source>
        <dbReference type="Pfam" id="PF00408"/>
    </source>
</evidence>
<dbReference type="CDD" id="cd05802">
    <property type="entry name" value="GlmM"/>
    <property type="match status" value="1"/>
</dbReference>
<comment type="cofactor">
    <cofactor evidence="9">
        <name>Mg(2+)</name>
        <dbReference type="ChEBI" id="CHEBI:18420"/>
    </cofactor>
    <text evidence="9">Binds 1 Mg(2+) ion per subunit.</text>
</comment>
<dbReference type="PANTHER" id="PTHR42946">
    <property type="entry name" value="PHOSPHOHEXOSE MUTASE"/>
    <property type="match status" value="1"/>
</dbReference>
<protein>
    <recommendedName>
        <fullName evidence="8 9">Phosphoglucosamine mutase</fullName>
        <ecNumber evidence="7 9">5.4.2.10</ecNumber>
    </recommendedName>
</protein>
<dbReference type="InterPro" id="IPR005843">
    <property type="entry name" value="A-D-PHexomutase_C"/>
</dbReference>
<evidence type="ECO:0000256" key="9">
    <source>
        <dbReference type="HAMAP-Rule" id="MF_01554"/>
    </source>
</evidence>
<dbReference type="SUPFAM" id="SSF53738">
    <property type="entry name" value="Phosphoglucomutase, first 3 domains"/>
    <property type="match status" value="3"/>
</dbReference>
<feature type="binding site" description="via phosphate group" evidence="9">
    <location>
        <position position="110"/>
    </location>
    <ligand>
        <name>Mg(2+)</name>
        <dbReference type="ChEBI" id="CHEBI:18420"/>
    </ligand>
</feature>
<accession>A0A1E5G3K1</accession>
<dbReference type="Gene3D" id="3.30.310.50">
    <property type="entry name" value="Alpha-D-phosphohexomutase, C-terminal domain"/>
    <property type="match status" value="1"/>
</dbReference>
<evidence type="ECO:0000256" key="1">
    <source>
        <dbReference type="ARBA" id="ARBA00010231"/>
    </source>
</evidence>
<dbReference type="InterPro" id="IPR005841">
    <property type="entry name" value="Alpha-D-phosphohexomutase_SF"/>
</dbReference>
<dbReference type="Proteomes" id="UP000094296">
    <property type="component" value="Unassembled WGS sequence"/>
</dbReference>
<evidence type="ECO:0000256" key="7">
    <source>
        <dbReference type="ARBA" id="ARBA00066330"/>
    </source>
</evidence>
<dbReference type="GO" id="GO:0000287">
    <property type="term" value="F:magnesium ion binding"/>
    <property type="evidence" value="ECO:0007669"/>
    <property type="project" value="UniProtKB-UniRule"/>
</dbReference>
<evidence type="ECO:0000256" key="8">
    <source>
        <dbReference type="ARBA" id="ARBA00068193"/>
    </source>
</evidence>